<feature type="compositionally biased region" description="Polar residues" evidence="1">
    <location>
        <begin position="429"/>
        <end position="453"/>
    </location>
</feature>
<feature type="region of interest" description="Disordered" evidence="1">
    <location>
        <begin position="24"/>
        <end position="334"/>
    </location>
</feature>
<dbReference type="RefSeq" id="XP_016923075.2">
    <property type="nucleotide sequence ID" value="XM_017067586.4"/>
</dbReference>
<dbReference type="Proteomes" id="UP001652628">
    <property type="component" value="Chromosome X"/>
</dbReference>
<dbReference type="GeneID" id="108004637"/>
<gene>
    <name evidence="3" type="primary">LOC108004637</name>
</gene>
<keyword evidence="2" id="KW-1185">Reference proteome</keyword>
<feature type="compositionally biased region" description="Basic and acidic residues" evidence="1">
    <location>
        <begin position="723"/>
        <end position="739"/>
    </location>
</feature>
<feature type="region of interest" description="Disordered" evidence="1">
    <location>
        <begin position="707"/>
        <end position="764"/>
    </location>
</feature>
<organism evidence="2 3">
    <name type="scientific">Drosophila suzukii</name>
    <name type="common">Spotted-wing drosophila fruit fly</name>
    <dbReference type="NCBI Taxonomy" id="28584"/>
    <lineage>
        <taxon>Eukaryota</taxon>
        <taxon>Metazoa</taxon>
        <taxon>Ecdysozoa</taxon>
        <taxon>Arthropoda</taxon>
        <taxon>Hexapoda</taxon>
        <taxon>Insecta</taxon>
        <taxon>Pterygota</taxon>
        <taxon>Neoptera</taxon>
        <taxon>Endopterygota</taxon>
        <taxon>Diptera</taxon>
        <taxon>Brachycera</taxon>
        <taxon>Muscomorpha</taxon>
        <taxon>Ephydroidea</taxon>
        <taxon>Drosophilidae</taxon>
        <taxon>Drosophila</taxon>
        <taxon>Sophophora</taxon>
    </lineage>
</organism>
<feature type="compositionally biased region" description="Polar residues" evidence="1">
    <location>
        <begin position="386"/>
        <end position="408"/>
    </location>
</feature>
<feature type="region of interest" description="Disordered" evidence="1">
    <location>
        <begin position="621"/>
        <end position="679"/>
    </location>
</feature>
<feature type="compositionally biased region" description="Basic and acidic residues" evidence="1">
    <location>
        <begin position="43"/>
        <end position="58"/>
    </location>
</feature>
<feature type="compositionally biased region" description="Low complexity" evidence="1">
    <location>
        <begin position="102"/>
        <end position="116"/>
    </location>
</feature>
<feature type="compositionally biased region" description="Polar residues" evidence="1">
    <location>
        <begin position="522"/>
        <end position="548"/>
    </location>
</feature>
<feature type="compositionally biased region" description="Acidic residues" evidence="1">
    <location>
        <begin position="623"/>
        <end position="641"/>
    </location>
</feature>
<feature type="region of interest" description="Disordered" evidence="1">
    <location>
        <begin position="512"/>
        <end position="548"/>
    </location>
</feature>
<evidence type="ECO:0000256" key="1">
    <source>
        <dbReference type="SAM" id="MobiDB-lite"/>
    </source>
</evidence>
<proteinExistence type="predicted"/>
<feature type="compositionally biased region" description="Acidic residues" evidence="1">
    <location>
        <begin position="231"/>
        <end position="250"/>
    </location>
</feature>
<name>A0AB39YWG9_DROSZ</name>
<feature type="compositionally biased region" description="Basic residues" evidence="1">
    <location>
        <begin position="285"/>
        <end position="296"/>
    </location>
</feature>
<evidence type="ECO:0000313" key="2">
    <source>
        <dbReference type="Proteomes" id="UP001652628"/>
    </source>
</evidence>
<protein>
    <submittedName>
        <fullName evidence="3">Uncharacterized protein</fullName>
    </submittedName>
</protein>
<feature type="compositionally biased region" description="Polar residues" evidence="1">
    <location>
        <begin position="306"/>
        <end position="334"/>
    </location>
</feature>
<sequence>MRAGKKQAAESVKTRPCIVYVRNLHEEEAPTRGAAPAGKLRKRDQQREAQQELRETRTSRRSVVPVQQDKPTPRTRHAVKPAASPSPSPPSRPKISRDQAAAREQQQSSSSSSANLAKRRSTLLLGGSHPHGGTHHKLGLLKAQAAAPRRSQAAQAETPKMYKQPAATKHVPESPPPTIAASRSRRSIKPNPKYASDDMVTPKYMATLGDGGGSQSIAGRHGRQAKQLFTNDDDISDLLDLDEDDDDELADAAFNPQLHKSDEDDDDDEDEDMSEAEYEQELRRKLPPVKRGRGRPPKANNANAASTHSAGNVTSSGANPKISINSTGGRTAPSGLQQLRRTMAVNMARNNASLTEGSGSGSAAAKRKLDTSDGDSPPVARKRMVISSSTQQRSVPVVNGATSKTSAPTRPKLGHQAGGVPARMLPQRRGSNYKINSSTSNNSNALVTSTPATRTVGAGASNSDAKNESETDDVPTFTIVNIDDIINQDDVLITRSHNAIAAAAAGGNASKKLAVGRPRTRNIPSSNSGVSEKKSITVSSEKSTPAAVNNNTAAGHQAKRIKILASNSSVNTKLGPLHIQSQSHNQIQQPKPRPRILNAEMGKKTQSMKPLMSMGKELCPTDVDTEEDDPDPDLDFDDDDIPASIVSRKNPKQVVTAPVASAGGGGGGGPTSAASKWNANRRNVLSTTASTVNARADRKLSKLLGEVDEPQVFKKPSLSPQRRSKENQHEQRDKEEAGQQKEPTPAGGGPEDTGSPKYFPPETTTFCEEDGRVVKKITCYETWHVISTPKESPTKTTRQQRTCLELALVKLANVAARIKVPSGKWTSKVTLYKVSPSLMTRQTMTIFTGDLTAYNIPEDDRHKYQPSCVLFRRSVMDRNKCRVPYDRAIIFKNKCFYANIDGKHVNLMGAPETVATVKDVEILLDIVDRLSLSSALVEMVNTK</sequence>
<reference evidence="3" key="1">
    <citation type="submission" date="2025-08" db="UniProtKB">
        <authorList>
            <consortium name="RefSeq"/>
        </authorList>
    </citation>
    <scope>IDENTIFICATION</scope>
</reference>
<accession>A0AB39YWG9</accession>
<feature type="compositionally biased region" description="Acidic residues" evidence="1">
    <location>
        <begin position="263"/>
        <end position="279"/>
    </location>
</feature>
<feature type="region of interest" description="Disordered" evidence="1">
    <location>
        <begin position="352"/>
        <end position="471"/>
    </location>
</feature>
<feature type="compositionally biased region" description="Low complexity" evidence="1">
    <location>
        <begin position="143"/>
        <end position="156"/>
    </location>
</feature>
<evidence type="ECO:0000313" key="3">
    <source>
        <dbReference type="RefSeq" id="XP_016923075.2"/>
    </source>
</evidence>
<dbReference type="AlphaFoldDB" id="A0AB39YWG9"/>